<dbReference type="RefSeq" id="WP_310799299.1">
    <property type="nucleotide sequence ID" value="NZ_CP123872.1"/>
</dbReference>
<evidence type="ECO:0000259" key="1">
    <source>
        <dbReference type="PROSITE" id="PS50404"/>
    </source>
</evidence>
<feature type="domain" description="GST N-terminal" evidence="1">
    <location>
        <begin position="1"/>
        <end position="80"/>
    </location>
</feature>
<dbReference type="InterPro" id="IPR004045">
    <property type="entry name" value="Glutathione_S-Trfase_N"/>
</dbReference>
<keyword evidence="3" id="KW-1185">Reference proteome</keyword>
<dbReference type="KEGG" id="tmk:QGN29_03555"/>
<evidence type="ECO:0000313" key="2">
    <source>
        <dbReference type="EMBL" id="WND03446.1"/>
    </source>
</evidence>
<organism evidence="2 3">
    <name type="scientific">Temperatibacter marinus</name>
    <dbReference type="NCBI Taxonomy" id="1456591"/>
    <lineage>
        <taxon>Bacteria</taxon>
        <taxon>Pseudomonadati</taxon>
        <taxon>Pseudomonadota</taxon>
        <taxon>Alphaproteobacteria</taxon>
        <taxon>Kordiimonadales</taxon>
        <taxon>Temperatibacteraceae</taxon>
        <taxon>Temperatibacter</taxon>
    </lineage>
</organism>
<name>A0AA52EK09_9PROT</name>
<dbReference type="PANTHER" id="PTHR43968:SF6">
    <property type="entry name" value="GLUTATHIONE S-TRANSFERASE OMEGA"/>
    <property type="match status" value="1"/>
</dbReference>
<dbReference type="InterPro" id="IPR036249">
    <property type="entry name" value="Thioredoxin-like_sf"/>
</dbReference>
<evidence type="ECO:0000313" key="3">
    <source>
        <dbReference type="Proteomes" id="UP001268683"/>
    </source>
</evidence>
<dbReference type="Gene3D" id="1.20.1050.10">
    <property type="match status" value="1"/>
</dbReference>
<dbReference type="PROSITE" id="PS51354">
    <property type="entry name" value="GLUTAREDOXIN_2"/>
    <property type="match status" value="1"/>
</dbReference>
<dbReference type="Proteomes" id="UP001268683">
    <property type="component" value="Chromosome"/>
</dbReference>
<dbReference type="InterPro" id="IPR050983">
    <property type="entry name" value="GST_Omega/HSP26"/>
</dbReference>
<dbReference type="AlphaFoldDB" id="A0AA52EK09"/>
<reference evidence="2" key="1">
    <citation type="submission" date="2023-04" db="EMBL/GenBank/DDBJ databases">
        <title>Complete genome sequence of Temperatibacter marinus.</title>
        <authorList>
            <person name="Rong J.-C."/>
            <person name="Yi M.-L."/>
            <person name="Zhao Q."/>
        </authorList>
    </citation>
    <scope>NUCLEOTIDE SEQUENCE</scope>
    <source>
        <strain evidence="2">NBRC 110045</strain>
    </source>
</reference>
<dbReference type="Gene3D" id="3.40.30.10">
    <property type="entry name" value="Glutaredoxin"/>
    <property type="match status" value="1"/>
</dbReference>
<dbReference type="SUPFAM" id="SSF47616">
    <property type="entry name" value="GST C-terminal domain-like"/>
    <property type="match status" value="1"/>
</dbReference>
<sequence length="210" mass="24504">MSPVLYSFRRCPYAMRARLAIKSSGFSVEIREVVLRDKPQAMLSISPKATVPVLVVSPDLLLEESLDVMRYILGKHDPQSWLSSDTEKAKPLLEGLHAFFIPELNKYKYAKRDYDNIDPLIHREKALSYLRELDQKLANGRGLITKEKGFVDYVILPFVRQFSMVEQAWFNDQDLPNLRPWLKTFLEGDLFQSIMTKYSQWHEGDEPQFF</sequence>
<dbReference type="InterPro" id="IPR004046">
    <property type="entry name" value="GST_C"/>
</dbReference>
<accession>A0AA52EK09</accession>
<dbReference type="Pfam" id="PF00043">
    <property type="entry name" value="GST_C"/>
    <property type="match status" value="1"/>
</dbReference>
<protein>
    <submittedName>
        <fullName evidence="2">Glutathione S-transferase N-terminal domain-containing protein</fullName>
    </submittedName>
</protein>
<gene>
    <name evidence="2" type="ORF">QGN29_03555</name>
</gene>
<dbReference type="SUPFAM" id="SSF52833">
    <property type="entry name" value="Thioredoxin-like"/>
    <property type="match status" value="1"/>
</dbReference>
<dbReference type="InterPro" id="IPR036282">
    <property type="entry name" value="Glutathione-S-Trfase_C_sf"/>
</dbReference>
<dbReference type="PANTHER" id="PTHR43968">
    <property type="match status" value="1"/>
</dbReference>
<proteinExistence type="predicted"/>
<dbReference type="GO" id="GO:0005737">
    <property type="term" value="C:cytoplasm"/>
    <property type="evidence" value="ECO:0007669"/>
    <property type="project" value="TreeGrafter"/>
</dbReference>
<dbReference type="PROSITE" id="PS50404">
    <property type="entry name" value="GST_NTER"/>
    <property type="match status" value="1"/>
</dbReference>
<dbReference type="Pfam" id="PF13417">
    <property type="entry name" value="GST_N_3"/>
    <property type="match status" value="1"/>
</dbReference>
<dbReference type="EMBL" id="CP123872">
    <property type="protein sequence ID" value="WND03446.1"/>
    <property type="molecule type" value="Genomic_DNA"/>
</dbReference>